<dbReference type="Pfam" id="PF03106">
    <property type="entry name" value="WRKY"/>
    <property type="match status" value="1"/>
</dbReference>
<dbReference type="GO" id="GO:0003700">
    <property type="term" value="F:DNA-binding transcription factor activity"/>
    <property type="evidence" value="ECO:0007669"/>
    <property type="project" value="InterPro"/>
</dbReference>
<keyword evidence="3" id="KW-0238">DNA-binding</keyword>
<dbReference type="SMART" id="SM00774">
    <property type="entry name" value="WRKY"/>
    <property type="match status" value="1"/>
</dbReference>
<dbReference type="Gene3D" id="2.20.25.80">
    <property type="entry name" value="WRKY domain"/>
    <property type="match status" value="1"/>
</dbReference>
<evidence type="ECO:0000256" key="5">
    <source>
        <dbReference type="ARBA" id="ARBA00023242"/>
    </source>
</evidence>
<keyword evidence="2" id="KW-0805">Transcription regulation</keyword>
<keyword evidence="4" id="KW-0804">Transcription</keyword>
<dbReference type="GO" id="GO:0016787">
    <property type="term" value="F:hydrolase activity"/>
    <property type="evidence" value="ECO:0007669"/>
    <property type="project" value="UniProtKB-KW"/>
</dbReference>
<gene>
    <name evidence="8" type="ORF">Din_043376</name>
</gene>
<evidence type="ECO:0000256" key="2">
    <source>
        <dbReference type="ARBA" id="ARBA00023015"/>
    </source>
</evidence>
<feature type="compositionally biased region" description="Polar residues" evidence="6">
    <location>
        <begin position="74"/>
        <end position="92"/>
    </location>
</feature>
<evidence type="ECO:0000256" key="4">
    <source>
        <dbReference type="ARBA" id="ARBA00023163"/>
    </source>
</evidence>
<dbReference type="InterPro" id="IPR044810">
    <property type="entry name" value="WRKY_plant"/>
</dbReference>
<organism evidence="8">
    <name type="scientific">Davidia involucrata</name>
    <name type="common">Dove tree</name>
    <dbReference type="NCBI Taxonomy" id="16924"/>
    <lineage>
        <taxon>Eukaryota</taxon>
        <taxon>Viridiplantae</taxon>
        <taxon>Streptophyta</taxon>
        <taxon>Embryophyta</taxon>
        <taxon>Tracheophyta</taxon>
        <taxon>Spermatophyta</taxon>
        <taxon>Magnoliopsida</taxon>
        <taxon>eudicotyledons</taxon>
        <taxon>Gunneridae</taxon>
        <taxon>Pentapetalae</taxon>
        <taxon>asterids</taxon>
        <taxon>Cornales</taxon>
        <taxon>Nyssaceae</taxon>
        <taxon>Davidia</taxon>
    </lineage>
</organism>
<dbReference type="AlphaFoldDB" id="A0A5B7BZ47"/>
<dbReference type="EMBL" id="GHES01043376">
    <property type="protein sequence ID" value="MPA73935.1"/>
    <property type="molecule type" value="Transcribed_RNA"/>
</dbReference>
<dbReference type="EC" id="3.4.24.-" evidence="8"/>
<dbReference type="PROSITE" id="PS50811">
    <property type="entry name" value="WRKY"/>
    <property type="match status" value="1"/>
</dbReference>
<dbReference type="PANTHER" id="PTHR31221:SF261">
    <property type="entry name" value="OS03G0657400 PROTEIN"/>
    <property type="match status" value="1"/>
</dbReference>
<keyword evidence="5" id="KW-0539">Nucleus</keyword>
<evidence type="ECO:0000256" key="1">
    <source>
        <dbReference type="ARBA" id="ARBA00004123"/>
    </source>
</evidence>
<evidence type="ECO:0000259" key="7">
    <source>
        <dbReference type="PROSITE" id="PS50811"/>
    </source>
</evidence>
<proteinExistence type="predicted"/>
<comment type="subcellular location">
    <subcellularLocation>
        <location evidence="1">Nucleus</location>
    </subcellularLocation>
</comment>
<dbReference type="InterPro" id="IPR003657">
    <property type="entry name" value="WRKY_dom"/>
</dbReference>
<keyword evidence="8" id="KW-0378">Hydrolase</keyword>
<evidence type="ECO:0000256" key="6">
    <source>
        <dbReference type="SAM" id="MobiDB-lite"/>
    </source>
</evidence>
<dbReference type="GO" id="GO:0043565">
    <property type="term" value="F:sequence-specific DNA binding"/>
    <property type="evidence" value="ECO:0007669"/>
    <property type="project" value="InterPro"/>
</dbReference>
<feature type="domain" description="WRKY" evidence="7">
    <location>
        <begin position="7"/>
        <end position="69"/>
    </location>
</feature>
<evidence type="ECO:0000313" key="8">
    <source>
        <dbReference type="EMBL" id="MPA73935.1"/>
    </source>
</evidence>
<accession>A0A5B7BZ47</accession>
<feature type="compositionally biased region" description="Polar residues" evidence="6">
    <location>
        <begin position="102"/>
        <end position="114"/>
    </location>
</feature>
<reference evidence="8" key="1">
    <citation type="submission" date="2019-08" db="EMBL/GenBank/DDBJ databases">
        <title>Reference gene set and small RNA set construction with multiple tissues from Davidia involucrata Baill.</title>
        <authorList>
            <person name="Yang H."/>
            <person name="Zhou C."/>
            <person name="Li G."/>
            <person name="Wang J."/>
            <person name="Gao P."/>
            <person name="Wang M."/>
            <person name="Wang R."/>
            <person name="Zhao Y."/>
        </authorList>
    </citation>
    <scope>NUCLEOTIDE SEQUENCE</scope>
    <source>
        <tissue evidence="8">Mixed with DoveR01_LX</tissue>
    </source>
</reference>
<dbReference type="SUPFAM" id="SSF118290">
    <property type="entry name" value="WRKY DNA-binding domain"/>
    <property type="match status" value="1"/>
</dbReference>
<sequence>MDRGVNNKLDLPEDGYQWRKYGQKFIKHVRKYRSYFKCHKSNCRAKKRADWSNSQPGDLRVVYDGVHTHAPLTLESSHSPQAGTNTNSTSGPNPYDLLTQVLGDQSTTSFRHDN</sequence>
<evidence type="ECO:0000256" key="3">
    <source>
        <dbReference type="ARBA" id="ARBA00023125"/>
    </source>
</evidence>
<name>A0A5B7BZ47_DAVIN</name>
<feature type="region of interest" description="Disordered" evidence="6">
    <location>
        <begin position="70"/>
        <end position="114"/>
    </location>
</feature>
<protein>
    <submittedName>
        <fullName evidence="8">Putative WRKY transcription factor 45</fullName>
        <ecNumber evidence="8">3.4.24.-</ecNumber>
    </submittedName>
</protein>
<dbReference type="InterPro" id="IPR036576">
    <property type="entry name" value="WRKY_dom_sf"/>
</dbReference>
<dbReference type="PANTHER" id="PTHR31221">
    <property type="entry name" value="WRKY TRANSCRIPTION FACTOR PROTEIN 1-RELATED"/>
    <property type="match status" value="1"/>
</dbReference>
<dbReference type="GO" id="GO:0005634">
    <property type="term" value="C:nucleus"/>
    <property type="evidence" value="ECO:0007669"/>
    <property type="project" value="UniProtKB-SubCell"/>
</dbReference>